<dbReference type="InterPro" id="IPR019576">
    <property type="entry name" value="Pyridoxamine_oxidase_dimer_C"/>
</dbReference>
<keyword evidence="2 5" id="KW-0285">Flavoprotein</keyword>
<dbReference type="Gene3D" id="2.30.110.10">
    <property type="entry name" value="Electron Transport, Fmn-binding Protein, Chain A"/>
    <property type="match status" value="1"/>
</dbReference>
<evidence type="ECO:0000256" key="6">
    <source>
        <dbReference type="PIRSR" id="PIRSR000190-1"/>
    </source>
</evidence>
<dbReference type="Proteomes" id="UP000283387">
    <property type="component" value="Unassembled WGS sequence"/>
</dbReference>
<feature type="binding site" evidence="5 7">
    <location>
        <begin position="73"/>
        <end position="74"/>
    </location>
    <ligand>
        <name>FMN</name>
        <dbReference type="ChEBI" id="CHEBI:58210"/>
    </ligand>
</feature>
<feature type="binding site" evidence="5 7">
    <location>
        <position position="80"/>
    </location>
    <ligand>
        <name>FMN</name>
        <dbReference type="ChEBI" id="CHEBI:58210"/>
    </ligand>
</feature>
<keyword evidence="5" id="KW-0664">Pyridoxine biosynthesis</keyword>
<accession>A0A419W396</accession>
<name>A0A419W396_9BACT</name>
<evidence type="ECO:0000256" key="2">
    <source>
        <dbReference type="ARBA" id="ARBA00022630"/>
    </source>
</evidence>
<feature type="binding site" evidence="6">
    <location>
        <begin position="6"/>
        <end position="9"/>
    </location>
    <ligand>
        <name>substrate</name>
    </ligand>
</feature>
<feature type="binding site" evidence="5 6">
    <location>
        <begin position="188"/>
        <end position="190"/>
    </location>
    <ligand>
        <name>substrate</name>
    </ligand>
</feature>
<dbReference type="NCBIfam" id="TIGR00558">
    <property type="entry name" value="pdxH"/>
    <property type="match status" value="1"/>
</dbReference>
<protein>
    <recommendedName>
        <fullName evidence="5">Pyridoxine/pyridoxamine 5'-phosphate oxidase</fullName>
        <ecNumber evidence="5">1.4.3.5</ecNumber>
    </recommendedName>
    <alternativeName>
        <fullName evidence="5">PNP/PMP oxidase</fullName>
        <shortName evidence="5">PNPOx</shortName>
    </alternativeName>
    <alternativeName>
        <fullName evidence="5">Pyridoxal 5'-phosphate synthase</fullName>
    </alternativeName>
</protein>
<feature type="binding site" evidence="5 6">
    <location>
        <position position="63"/>
    </location>
    <ligand>
        <name>substrate</name>
    </ligand>
</feature>
<feature type="binding site" evidence="5 7">
    <location>
        <position position="182"/>
    </location>
    <ligand>
        <name>FMN</name>
        <dbReference type="ChEBI" id="CHEBI:58210"/>
    </ligand>
</feature>
<dbReference type="UniPathway" id="UPA01068">
    <property type="reaction ID" value="UER00304"/>
</dbReference>
<comment type="catalytic activity">
    <reaction evidence="5">
        <text>pyridoxine 5'-phosphate + O2 = pyridoxal 5'-phosphate + H2O2</text>
        <dbReference type="Rhea" id="RHEA:15149"/>
        <dbReference type="ChEBI" id="CHEBI:15379"/>
        <dbReference type="ChEBI" id="CHEBI:16240"/>
        <dbReference type="ChEBI" id="CHEBI:58589"/>
        <dbReference type="ChEBI" id="CHEBI:597326"/>
        <dbReference type="EC" id="1.4.3.5"/>
    </reaction>
</comment>
<feature type="domain" description="Pyridoxamine 5'-phosphate oxidase N-terminal" evidence="8">
    <location>
        <begin position="31"/>
        <end position="147"/>
    </location>
</feature>
<evidence type="ECO:0000256" key="4">
    <source>
        <dbReference type="ARBA" id="ARBA00023002"/>
    </source>
</evidence>
<proteinExistence type="inferred from homology"/>
<evidence type="ECO:0000259" key="9">
    <source>
        <dbReference type="Pfam" id="PF10590"/>
    </source>
</evidence>
<evidence type="ECO:0000313" key="11">
    <source>
        <dbReference type="Proteomes" id="UP000283387"/>
    </source>
</evidence>
<feature type="binding site" evidence="5 7">
    <location>
        <begin position="58"/>
        <end position="63"/>
    </location>
    <ligand>
        <name>FMN</name>
        <dbReference type="ChEBI" id="CHEBI:58210"/>
    </ligand>
</feature>
<evidence type="ECO:0000256" key="7">
    <source>
        <dbReference type="PIRSR" id="PIRSR000190-2"/>
    </source>
</evidence>
<feature type="binding site" evidence="5 7">
    <location>
        <begin position="137"/>
        <end position="138"/>
    </location>
    <ligand>
        <name>FMN</name>
        <dbReference type="ChEBI" id="CHEBI:58210"/>
    </ligand>
</feature>
<dbReference type="GO" id="GO:0004733">
    <property type="term" value="F:pyridoxamine phosphate oxidase activity"/>
    <property type="evidence" value="ECO:0007669"/>
    <property type="project" value="UniProtKB-UniRule"/>
</dbReference>
<evidence type="ECO:0000256" key="3">
    <source>
        <dbReference type="ARBA" id="ARBA00022643"/>
    </source>
</evidence>
<comment type="similarity">
    <text evidence="1 5">Belongs to the pyridoxamine 5'-phosphate oxidase family.</text>
</comment>
<comment type="pathway">
    <text evidence="5">Cofactor metabolism; pyridoxal 5'-phosphate salvage; pyridoxal 5'-phosphate from pyridoxamine 5'-phosphate: step 1/1.</text>
</comment>
<feature type="binding site" evidence="5 6">
    <location>
        <position position="120"/>
    </location>
    <ligand>
        <name>substrate</name>
    </ligand>
</feature>
<dbReference type="InterPro" id="IPR019740">
    <property type="entry name" value="Pyridox_Oxase_CS"/>
</dbReference>
<dbReference type="PANTHER" id="PTHR10851:SF0">
    <property type="entry name" value="PYRIDOXINE-5'-PHOSPHATE OXIDASE"/>
    <property type="match status" value="1"/>
</dbReference>
<dbReference type="NCBIfam" id="NF004231">
    <property type="entry name" value="PRK05679.1"/>
    <property type="match status" value="1"/>
</dbReference>
<comment type="cofactor">
    <cofactor evidence="5 7">
        <name>FMN</name>
        <dbReference type="ChEBI" id="CHEBI:58210"/>
    </cofactor>
    <text evidence="5 7">Binds 1 FMN per subunit.</text>
</comment>
<sequence>MLRDIRKNYEQASLDENELGNDPMILFEIWLKEAIEKNEEEPTAMTLSTAVDGIPDSRIVLLKGIEQSGFVFYTNYLSVKGRQISANNSVALNFFWPKLERQVRVKGKIEKLPEDLSADYFKSRPRDSQIGAWASPQSREIQSRSELDENFQFYTEKFKDEPITKPTNWGGYRVNAFEIEFWQGRPNRLHDRIRYFLKSENVWEIKRLAP</sequence>
<comment type="caution">
    <text evidence="10">The sequence shown here is derived from an EMBL/GenBank/DDBJ whole genome shotgun (WGS) entry which is preliminary data.</text>
</comment>
<feature type="domain" description="Pyridoxine 5'-phosphate oxidase dimerisation C-terminal" evidence="9">
    <location>
        <begin position="169"/>
        <end position="210"/>
    </location>
</feature>
<reference evidence="10 11" key="1">
    <citation type="submission" date="2018-09" db="EMBL/GenBank/DDBJ databases">
        <title>Genomic Encyclopedia of Archaeal and Bacterial Type Strains, Phase II (KMG-II): from individual species to whole genera.</title>
        <authorList>
            <person name="Goeker M."/>
        </authorList>
    </citation>
    <scope>NUCLEOTIDE SEQUENCE [LARGE SCALE GENOMIC DNA]</scope>
    <source>
        <strain evidence="10 11">DSM 27148</strain>
    </source>
</reference>
<dbReference type="InterPro" id="IPR000659">
    <property type="entry name" value="Pyridox_Oxase"/>
</dbReference>
<organism evidence="10 11">
    <name type="scientific">Mangrovibacterium diazotrophicum</name>
    <dbReference type="NCBI Taxonomy" id="1261403"/>
    <lineage>
        <taxon>Bacteria</taxon>
        <taxon>Pseudomonadati</taxon>
        <taxon>Bacteroidota</taxon>
        <taxon>Bacteroidia</taxon>
        <taxon>Marinilabiliales</taxon>
        <taxon>Prolixibacteraceae</taxon>
        <taxon>Mangrovibacterium</taxon>
    </lineage>
</organism>
<dbReference type="EC" id="1.4.3.5" evidence="5"/>
<feature type="binding site" evidence="5 6">
    <location>
        <position position="124"/>
    </location>
    <ligand>
        <name>substrate</name>
    </ligand>
</feature>
<feature type="binding site" evidence="5 7">
    <location>
        <position position="102"/>
    </location>
    <ligand>
        <name>FMN</name>
        <dbReference type="ChEBI" id="CHEBI:58210"/>
    </ligand>
</feature>
<dbReference type="OrthoDB" id="9780392at2"/>
<evidence type="ECO:0000256" key="5">
    <source>
        <dbReference type="HAMAP-Rule" id="MF_01629"/>
    </source>
</evidence>
<evidence type="ECO:0000256" key="1">
    <source>
        <dbReference type="ARBA" id="ARBA00007301"/>
    </source>
</evidence>
<evidence type="ECO:0000313" key="10">
    <source>
        <dbReference type="EMBL" id="RKD89955.1"/>
    </source>
</evidence>
<feature type="binding site" evidence="5 7">
    <location>
        <position position="192"/>
    </location>
    <ligand>
        <name>FMN</name>
        <dbReference type="ChEBI" id="CHEBI:58210"/>
    </ligand>
</feature>
<dbReference type="PROSITE" id="PS01064">
    <property type="entry name" value="PYRIDOX_OXIDASE"/>
    <property type="match status" value="1"/>
</dbReference>
<dbReference type="PANTHER" id="PTHR10851">
    <property type="entry name" value="PYRIDOXINE-5-PHOSPHATE OXIDASE"/>
    <property type="match status" value="1"/>
</dbReference>
<dbReference type="Pfam" id="PF01243">
    <property type="entry name" value="PNPOx_N"/>
    <property type="match status" value="1"/>
</dbReference>
<dbReference type="GO" id="GO:0008615">
    <property type="term" value="P:pyridoxine biosynthetic process"/>
    <property type="evidence" value="ECO:0007669"/>
    <property type="project" value="UniProtKB-UniRule"/>
</dbReference>
<comment type="pathway">
    <text evidence="5">Cofactor metabolism; pyridoxal 5'-phosphate salvage; pyridoxal 5'-phosphate from pyridoxine 5'-phosphate: step 1/1.</text>
</comment>
<dbReference type="PIRSF" id="PIRSF000190">
    <property type="entry name" value="Pyd_amn-ph_oxd"/>
    <property type="match status" value="1"/>
</dbReference>
<dbReference type="InterPro" id="IPR011576">
    <property type="entry name" value="Pyridox_Oxase_N"/>
</dbReference>
<dbReference type="HAMAP" id="MF_01629">
    <property type="entry name" value="PdxH"/>
    <property type="match status" value="1"/>
</dbReference>
<keyword evidence="11" id="KW-1185">Reference proteome</keyword>
<keyword evidence="4 5" id="KW-0560">Oxidoreductase</keyword>
<comment type="function">
    <text evidence="5">Catalyzes the oxidation of either pyridoxine 5'-phosphate (PNP) or pyridoxamine 5'-phosphate (PMP) into pyridoxal 5'-phosphate (PLP).</text>
</comment>
<dbReference type="EMBL" id="RAPN01000001">
    <property type="protein sequence ID" value="RKD89955.1"/>
    <property type="molecule type" value="Genomic_DNA"/>
</dbReference>
<feature type="binding site" evidence="5 6">
    <location>
        <position position="128"/>
    </location>
    <ligand>
        <name>substrate</name>
    </ligand>
</feature>
<dbReference type="AlphaFoldDB" id="A0A419W396"/>
<evidence type="ECO:0000259" key="8">
    <source>
        <dbReference type="Pfam" id="PF01243"/>
    </source>
</evidence>
<comment type="caution">
    <text evidence="5">Lacks conserved residue(s) required for the propagation of feature annotation.</text>
</comment>
<dbReference type="Pfam" id="PF10590">
    <property type="entry name" value="PNP_phzG_C"/>
    <property type="match status" value="1"/>
</dbReference>
<gene>
    <name evidence="5" type="primary">pdxH</name>
    <name evidence="10" type="ORF">BC643_0289</name>
</gene>
<dbReference type="GO" id="GO:0010181">
    <property type="term" value="F:FMN binding"/>
    <property type="evidence" value="ECO:0007669"/>
    <property type="project" value="UniProtKB-UniRule"/>
</dbReference>
<dbReference type="InterPro" id="IPR012349">
    <property type="entry name" value="Split_barrel_FMN-bd"/>
</dbReference>
<comment type="catalytic activity">
    <reaction evidence="5">
        <text>pyridoxamine 5'-phosphate + O2 + H2O = pyridoxal 5'-phosphate + H2O2 + NH4(+)</text>
        <dbReference type="Rhea" id="RHEA:15817"/>
        <dbReference type="ChEBI" id="CHEBI:15377"/>
        <dbReference type="ChEBI" id="CHEBI:15379"/>
        <dbReference type="ChEBI" id="CHEBI:16240"/>
        <dbReference type="ChEBI" id="CHEBI:28938"/>
        <dbReference type="ChEBI" id="CHEBI:58451"/>
        <dbReference type="ChEBI" id="CHEBI:597326"/>
        <dbReference type="EC" id="1.4.3.5"/>
    </reaction>
</comment>
<keyword evidence="3 5" id="KW-0288">FMN</keyword>
<dbReference type="RefSeq" id="WP_120271398.1">
    <property type="nucleotide sequence ID" value="NZ_RAPN01000001.1"/>
</dbReference>
<comment type="subunit">
    <text evidence="5">Homodimer.</text>
</comment>
<dbReference type="SUPFAM" id="SSF50475">
    <property type="entry name" value="FMN-binding split barrel"/>
    <property type="match status" value="1"/>
</dbReference>